<feature type="coiled-coil region" evidence="4">
    <location>
        <begin position="229"/>
        <end position="263"/>
    </location>
</feature>
<dbReference type="Gene3D" id="3.90.1530.30">
    <property type="match status" value="1"/>
</dbReference>
<dbReference type="PANTHER" id="PTHR33375">
    <property type="entry name" value="CHROMOSOME-PARTITIONING PROTEIN PARB-RELATED"/>
    <property type="match status" value="1"/>
</dbReference>
<dbReference type="InterPro" id="IPR036086">
    <property type="entry name" value="ParB/Sulfiredoxin_sf"/>
</dbReference>
<name>A0ABP3CU44_9FIRM</name>
<dbReference type="Proteomes" id="UP001500399">
    <property type="component" value="Unassembled WGS sequence"/>
</dbReference>
<comment type="caution">
    <text evidence="7">The sequence shown here is derived from an EMBL/GenBank/DDBJ whole genome shotgun (WGS) entry which is preliminary data.</text>
</comment>
<proteinExistence type="inferred from homology"/>
<dbReference type="InterPro" id="IPR050336">
    <property type="entry name" value="Chromosome_partition/occlusion"/>
</dbReference>
<evidence type="ECO:0000256" key="1">
    <source>
        <dbReference type="ARBA" id="ARBA00006295"/>
    </source>
</evidence>
<dbReference type="Gene3D" id="1.10.10.2830">
    <property type="match status" value="1"/>
</dbReference>
<dbReference type="NCBIfam" id="TIGR00180">
    <property type="entry name" value="parB_part"/>
    <property type="match status" value="1"/>
</dbReference>
<dbReference type="InterPro" id="IPR004437">
    <property type="entry name" value="ParB/RepB/Spo0J"/>
</dbReference>
<evidence type="ECO:0000313" key="8">
    <source>
        <dbReference type="Proteomes" id="UP001500399"/>
    </source>
</evidence>
<evidence type="ECO:0000256" key="2">
    <source>
        <dbReference type="ARBA" id="ARBA00022829"/>
    </source>
</evidence>
<dbReference type="InterPro" id="IPR057240">
    <property type="entry name" value="ParB_dimer_C"/>
</dbReference>
<dbReference type="Pfam" id="PF02195">
    <property type="entry name" value="ParB_N"/>
    <property type="match status" value="1"/>
</dbReference>
<keyword evidence="3" id="KW-0238">DNA-binding</keyword>
<evidence type="ECO:0000256" key="4">
    <source>
        <dbReference type="SAM" id="Coils"/>
    </source>
</evidence>
<keyword evidence="2" id="KW-0159">Chromosome partition</keyword>
<feature type="region of interest" description="Disordered" evidence="5">
    <location>
        <begin position="1"/>
        <end position="52"/>
    </location>
</feature>
<dbReference type="CDD" id="cd16393">
    <property type="entry name" value="SPO0J_N"/>
    <property type="match status" value="1"/>
</dbReference>
<feature type="domain" description="ParB-like N-terminal" evidence="6">
    <location>
        <begin position="54"/>
        <end position="144"/>
    </location>
</feature>
<gene>
    <name evidence="7" type="ORF">GCM10008919_17530</name>
</gene>
<reference evidence="8" key="1">
    <citation type="journal article" date="2019" name="Int. J. Syst. Evol. Microbiol.">
        <title>The Global Catalogue of Microorganisms (GCM) 10K type strain sequencing project: providing services to taxonomists for standard genome sequencing and annotation.</title>
        <authorList>
            <consortium name="The Broad Institute Genomics Platform"/>
            <consortium name="The Broad Institute Genome Sequencing Center for Infectious Disease"/>
            <person name="Wu L."/>
            <person name="Ma J."/>
        </authorList>
    </citation>
    <scope>NUCLEOTIDE SEQUENCE [LARGE SCALE GENOMIC DNA]</scope>
    <source>
        <strain evidence="8">JCM 8542</strain>
    </source>
</reference>
<dbReference type="SUPFAM" id="SSF110849">
    <property type="entry name" value="ParB/Sulfiredoxin"/>
    <property type="match status" value="1"/>
</dbReference>
<evidence type="ECO:0000256" key="3">
    <source>
        <dbReference type="ARBA" id="ARBA00023125"/>
    </source>
</evidence>
<keyword evidence="8" id="KW-1185">Reference proteome</keyword>
<evidence type="ECO:0000256" key="5">
    <source>
        <dbReference type="SAM" id="MobiDB-lite"/>
    </source>
</evidence>
<protein>
    <submittedName>
        <fullName evidence="7">ParB/RepB/Spo0J family partition protein</fullName>
    </submittedName>
</protein>
<organism evidence="7 8">
    <name type="scientific">Selenomonas dianae</name>
    <dbReference type="NCBI Taxonomy" id="135079"/>
    <lineage>
        <taxon>Bacteria</taxon>
        <taxon>Bacillati</taxon>
        <taxon>Bacillota</taxon>
        <taxon>Negativicutes</taxon>
        <taxon>Selenomonadales</taxon>
        <taxon>Selenomonadaceae</taxon>
        <taxon>Selenomonas</taxon>
    </lineage>
</organism>
<comment type="similarity">
    <text evidence="1">Belongs to the ParB family.</text>
</comment>
<dbReference type="SUPFAM" id="SSF109709">
    <property type="entry name" value="KorB DNA-binding domain-like"/>
    <property type="match status" value="1"/>
</dbReference>
<dbReference type="InterPro" id="IPR041468">
    <property type="entry name" value="HTH_ParB/Spo0J"/>
</dbReference>
<dbReference type="RefSeq" id="WP_304987279.1">
    <property type="nucleotide sequence ID" value="NZ_BAAACR010000012.1"/>
</dbReference>
<dbReference type="EMBL" id="BAAACR010000012">
    <property type="protein sequence ID" value="GAA0214752.1"/>
    <property type="molecule type" value="Genomic_DNA"/>
</dbReference>
<accession>A0ABP3CU44</accession>
<dbReference type="InterPro" id="IPR003115">
    <property type="entry name" value="ParB_N"/>
</dbReference>
<keyword evidence="4" id="KW-0175">Coiled coil</keyword>
<evidence type="ECO:0000259" key="6">
    <source>
        <dbReference type="SMART" id="SM00470"/>
    </source>
</evidence>
<dbReference type="PANTHER" id="PTHR33375:SF1">
    <property type="entry name" value="CHROMOSOME-PARTITIONING PROTEIN PARB-RELATED"/>
    <property type="match status" value="1"/>
</dbReference>
<sequence length="340" mass="37372">MKKAKTGGLGRGLGALGLGKNMIAGQKPTDAPAAERRTASPTEQTASAVPASPAQIAVDAIQPNRFQPRREFDEAALEELRESIARHGILQPLSVRAIGDGRYELIAGERRLRAARLAGLTHVPVVMRTATDAEMAEMALIENIQREDLNPIEEARAYEQLLTKFRLSQEELARRVARSRSAIANSVRLLRLAEGVQAFIANGVLTMGQVRPLLAIDSHALQYEAAEYIQEHELSARGAEALVKRLAKDANALKKREQTEKQERTPDIFVRAAEERLTQKLGTKVRIQEGREKGKGRLEISYFSADDLERLLGLLTGTDGPSKEDKRAALRAISTQSFTV</sequence>
<dbReference type="Pfam" id="PF17762">
    <property type="entry name" value="HTH_ParB"/>
    <property type="match status" value="1"/>
</dbReference>
<dbReference type="Pfam" id="PF23552">
    <property type="entry name" value="ParB_C"/>
    <property type="match status" value="1"/>
</dbReference>
<dbReference type="SMART" id="SM00470">
    <property type="entry name" value="ParB"/>
    <property type="match status" value="1"/>
</dbReference>
<evidence type="ECO:0000313" key="7">
    <source>
        <dbReference type="EMBL" id="GAA0214752.1"/>
    </source>
</evidence>
<feature type="compositionally biased region" description="Gly residues" evidence="5">
    <location>
        <begin position="7"/>
        <end position="17"/>
    </location>
</feature>